<dbReference type="PANTHER" id="PTHR11845:SF13">
    <property type="entry name" value="5'-DEOXYNUCLEOTIDASE HDDC2"/>
    <property type="match status" value="1"/>
</dbReference>
<feature type="domain" description="HD/PDEase" evidence="8">
    <location>
        <begin position="31"/>
        <end position="222"/>
    </location>
</feature>
<keyword evidence="7" id="KW-0378">Hydrolase</keyword>
<comment type="caution">
    <text evidence="9">The sequence shown here is derived from an EMBL/GenBank/DDBJ whole genome shotgun (WGS) entry which is preliminary data.</text>
</comment>
<evidence type="ECO:0000256" key="7">
    <source>
        <dbReference type="ARBA" id="ARBA00022801"/>
    </source>
</evidence>
<dbReference type="GO" id="GO:0005737">
    <property type="term" value="C:cytoplasm"/>
    <property type="evidence" value="ECO:0007669"/>
    <property type="project" value="TreeGrafter"/>
</dbReference>
<dbReference type="GO" id="GO:0046872">
    <property type="term" value="F:metal ion binding"/>
    <property type="evidence" value="ECO:0007669"/>
    <property type="project" value="UniProtKB-KW"/>
</dbReference>
<dbReference type="GO" id="GO:0002953">
    <property type="term" value="F:5'-deoxynucleotidase activity"/>
    <property type="evidence" value="ECO:0007669"/>
    <property type="project" value="UniProtKB-EC"/>
</dbReference>
<proteinExistence type="predicted"/>
<reference evidence="9" key="1">
    <citation type="submission" date="2020-10" db="EMBL/GenBank/DDBJ databases">
        <title>Paenihalocynthiibacter styelae gen. nov., sp. nov., isolated from stalked sea squirt Styela clava.</title>
        <authorList>
            <person name="Kim Y.-O."/>
            <person name="Yoon J.-H."/>
        </authorList>
    </citation>
    <scope>NUCLEOTIDE SEQUENCE</scope>
    <source>
        <strain evidence="9">MYP1-1</strain>
    </source>
</reference>
<dbReference type="EC" id="3.1.3.89" evidence="5"/>
<name>A0A8J7IC33_9RHOB</name>
<dbReference type="SMART" id="SM00471">
    <property type="entry name" value="HDc"/>
    <property type="match status" value="2"/>
</dbReference>
<evidence type="ECO:0000256" key="6">
    <source>
        <dbReference type="ARBA" id="ARBA00022723"/>
    </source>
</evidence>
<protein>
    <recommendedName>
        <fullName evidence="5">5'-deoxynucleotidase</fullName>
        <ecNumber evidence="5">3.1.3.89</ecNumber>
    </recommendedName>
</protein>
<comment type="cofactor">
    <cofactor evidence="3">
        <name>Co(2+)</name>
        <dbReference type="ChEBI" id="CHEBI:48828"/>
    </cofactor>
</comment>
<feature type="domain" description="HD/PDEase" evidence="8">
    <location>
        <begin position="224"/>
        <end position="342"/>
    </location>
</feature>
<evidence type="ECO:0000256" key="2">
    <source>
        <dbReference type="ARBA" id="ARBA00001936"/>
    </source>
</evidence>
<comment type="cofactor">
    <cofactor evidence="2">
        <name>Mn(2+)</name>
        <dbReference type="ChEBI" id="CHEBI:29035"/>
    </cofactor>
</comment>
<dbReference type="AlphaFoldDB" id="A0A8J7IC33"/>
<evidence type="ECO:0000259" key="8">
    <source>
        <dbReference type="SMART" id="SM00471"/>
    </source>
</evidence>
<evidence type="ECO:0000313" key="10">
    <source>
        <dbReference type="Proteomes" id="UP000640583"/>
    </source>
</evidence>
<sequence length="385" mass="43207">MTRLDAQFAFLDEVDRLKTIERSNCLIDLSRHENSAEHSWHLALFALIFAPEAGAGVDINRAILMLLLHDIVEIDAGDHPIHEEHDWQAVARNELKAAERIYGLLPADLTSDFMAAWQEFEACETPTARYAKMLDHVQPVFQTVAPDAPIDWHRDIANETLNEGRASWLRESWPVLWSFGRKMCDGTLTDADWNTDTGKRLQFLLEADKLKTVLRATPLADNSRRENSGEHSWHIALYGPVLADQAFSDVEISRVVQMLLIHDIVEIDAGDAPIHGDFDASEQEAKEQAAAKRLFGLLPADQAAEFRSLWDEFEAAESPDAVFGKSIDRVQPLLQNMASGGGSWIDYDVTLEQIDARVGVKVQRGAPGVWEFIRNRAAQWFAGNS</sequence>
<keyword evidence="10" id="KW-1185">Reference proteome</keyword>
<evidence type="ECO:0000256" key="4">
    <source>
        <dbReference type="ARBA" id="ARBA00011738"/>
    </source>
</evidence>
<evidence type="ECO:0000313" key="9">
    <source>
        <dbReference type="EMBL" id="MBI1492239.1"/>
    </source>
</evidence>
<keyword evidence="6" id="KW-0479">Metal-binding</keyword>
<dbReference type="PANTHER" id="PTHR11845">
    <property type="entry name" value="5'-DEOXYNUCLEOTIDASE HDDC2"/>
    <property type="match status" value="1"/>
</dbReference>
<dbReference type="InterPro" id="IPR039356">
    <property type="entry name" value="YfbR/HDDC2"/>
</dbReference>
<dbReference type="Pfam" id="PF13023">
    <property type="entry name" value="HD_3"/>
    <property type="match status" value="2"/>
</dbReference>
<dbReference type="RefSeq" id="WP_228847186.1">
    <property type="nucleotide sequence ID" value="NZ_JADCKQ010000001.1"/>
</dbReference>
<organism evidence="9 10">
    <name type="scientific">Halocynthiibacter styelae</name>
    <dbReference type="NCBI Taxonomy" id="2761955"/>
    <lineage>
        <taxon>Bacteria</taxon>
        <taxon>Pseudomonadati</taxon>
        <taxon>Pseudomonadota</taxon>
        <taxon>Alphaproteobacteria</taxon>
        <taxon>Rhodobacterales</taxon>
        <taxon>Paracoccaceae</taxon>
        <taxon>Halocynthiibacter</taxon>
    </lineage>
</organism>
<dbReference type="EMBL" id="JADCKQ010000001">
    <property type="protein sequence ID" value="MBI1492239.1"/>
    <property type="molecule type" value="Genomic_DNA"/>
</dbReference>
<dbReference type="InterPro" id="IPR006674">
    <property type="entry name" value="HD_domain"/>
</dbReference>
<evidence type="ECO:0000256" key="1">
    <source>
        <dbReference type="ARBA" id="ARBA00001638"/>
    </source>
</evidence>
<dbReference type="Gene3D" id="1.10.3210.10">
    <property type="entry name" value="Hypothetical protein af1432"/>
    <property type="match status" value="2"/>
</dbReference>
<dbReference type="SUPFAM" id="SSF109604">
    <property type="entry name" value="HD-domain/PDEase-like"/>
    <property type="match status" value="2"/>
</dbReference>
<evidence type="ECO:0000256" key="3">
    <source>
        <dbReference type="ARBA" id="ARBA00001941"/>
    </source>
</evidence>
<evidence type="ECO:0000256" key="5">
    <source>
        <dbReference type="ARBA" id="ARBA00012964"/>
    </source>
</evidence>
<comment type="subunit">
    <text evidence="4">Homodimer.</text>
</comment>
<dbReference type="Proteomes" id="UP000640583">
    <property type="component" value="Unassembled WGS sequence"/>
</dbReference>
<dbReference type="InterPro" id="IPR003607">
    <property type="entry name" value="HD/PDEase_dom"/>
</dbReference>
<comment type="catalytic activity">
    <reaction evidence="1">
        <text>a 2'-deoxyribonucleoside 5'-phosphate + H2O = a 2'-deoxyribonucleoside + phosphate</text>
        <dbReference type="Rhea" id="RHEA:36167"/>
        <dbReference type="ChEBI" id="CHEBI:15377"/>
        <dbReference type="ChEBI" id="CHEBI:18274"/>
        <dbReference type="ChEBI" id="CHEBI:43474"/>
        <dbReference type="ChEBI" id="CHEBI:65317"/>
        <dbReference type="EC" id="3.1.3.89"/>
    </reaction>
</comment>
<accession>A0A8J7IC33</accession>
<gene>
    <name evidence="9" type="ORF">H1D41_01170</name>
</gene>